<keyword evidence="2" id="KW-0808">Transferase</keyword>
<protein>
    <submittedName>
        <fullName evidence="2">RNA-directed DNA polymerase, eukaryota, Reverse transcriptase zinc-binding domain protein</fullName>
    </submittedName>
</protein>
<accession>A0A2U1PQ87</accession>
<keyword evidence="2" id="KW-0548">Nucleotidyltransferase</keyword>
<organism evidence="2 3">
    <name type="scientific">Artemisia annua</name>
    <name type="common">Sweet wormwood</name>
    <dbReference type="NCBI Taxonomy" id="35608"/>
    <lineage>
        <taxon>Eukaryota</taxon>
        <taxon>Viridiplantae</taxon>
        <taxon>Streptophyta</taxon>
        <taxon>Embryophyta</taxon>
        <taxon>Tracheophyta</taxon>
        <taxon>Spermatophyta</taxon>
        <taxon>Magnoliopsida</taxon>
        <taxon>eudicotyledons</taxon>
        <taxon>Gunneridae</taxon>
        <taxon>Pentapetalae</taxon>
        <taxon>asterids</taxon>
        <taxon>campanulids</taxon>
        <taxon>Asterales</taxon>
        <taxon>Asteraceae</taxon>
        <taxon>Asteroideae</taxon>
        <taxon>Anthemideae</taxon>
        <taxon>Artemisiinae</taxon>
        <taxon>Artemisia</taxon>
    </lineage>
</organism>
<evidence type="ECO:0000313" key="3">
    <source>
        <dbReference type="Proteomes" id="UP000245207"/>
    </source>
</evidence>
<proteinExistence type="predicted"/>
<dbReference type="Gene3D" id="3.60.10.10">
    <property type="entry name" value="Endonuclease/exonuclease/phosphatase"/>
    <property type="match status" value="1"/>
</dbReference>
<dbReference type="EMBL" id="PKPP01000869">
    <property type="protein sequence ID" value="PWA87877.1"/>
    <property type="molecule type" value="Genomic_DNA"/>
</dbReference>
<reference evidence="2 3" key="1">
    <citation type="journal article" date="2018" name="Mol. Plant">
        <title>The genome of Artemisia annua provides insight into the evolution of Asteraceae family and artemisinin biosynthesis.</title>
        <authorList>
            <person name="Shen Q."/>
            <person name="Zhang L."/>
            <person name="Liao Z."/>
            <person name="Wang S."/>
            <person name="Yan T."/>
            <person name="Shi P."/>
            <person name="Liu M."/>
            <person name="Fu X."/>
            <person name="Pan Q."/>
            <person name="Wang Y."/>
            <person name="Lv Z."/>
            <person name="Lu X."/>
            <person name="Zhang F."/>
            <person name="Jiang W."/>
            <person name="Ma Y."/>
            <person name="Chen M."/>
            <person name="Hao X."/>
            <person name="Li L."/>
            <person name="Tang Y."/>
            <person name="Lv G."/>
            <person name="Zhou Y."/>
            <person name="Sun X."/>
            <person name="Brodelius P.E."/>
            <person name="Rose J.K.C."/>
            <person name="Tang K."/>
        </authorList>
    </citation>
    <scope>NUCLEOTIDE SEQUENCE [LARGE SCALE GENOMIC DNA]</scope>
    <source>
        <strain evidence="3">cv. Huhao1</strain>
        <tissue evidence="2">Leaf</tissue>
    </source>
</reference>
<evidence type="ECO:0000256" key="1">
    <source>
        <dbReference type="SAM" id="MobiDB-lite"/>
    </source>
</evidence>
<dbReference type="InterPro" id="IPR036691">
    <property type="entry name" value="Endo/exonu/phosph_ase_sf"/>
</dbReference>
<comment type="caution">
    <text evidence="2">The sequence shown here is derived from an EMBL/GenBank/DDBJ whole genome shotgun (WGS) entry which is preliminary data.</text>
</comment>
<evidence type="ECO:0000313" key="2">
    <source>
        <dbReference type="EMBL" id="PWA87877.1"/>
    </source>
</evidence>
<keyword evidence="2" id="KW-0695">RNA-directed DNA polymerase</keyword>
<dbReference type="GO" id="GO:0003964">
    <property type="term" value="F:RNA-directed DNA polymerase activity"/>
    <property type="evidence" value="ECO:0007669"/>
    <property type="project" value="UniProtKB-KW"/>
</dbReference>
<dbReference type="OrthoDB" id="1930966at2759"/>
<gene>
    <name evidence="2" type="ORF">CTI12_AA122450</name>
</gene>
<name>A0A2U1PQ87_ARTAN</name>
<dbReference type="SUPFAM" id="SSF56219">
    <property type="entry name" value="DNase I-like"/>
    <property type="match status" value="1"/>
</dbReference>
<dbReference type="AlphaFoldDB" id="A0A2U1PQ87"/>
<feature type="region of interest" description="Disordered" evidence="1">
    <location>
        <begin position="1"/>
        <end position="21"/>
    </location>
</feature>
<dbReference type="Proteomes" id="UP000245207">
    <property type="component" value="Unassembled WGS sequence"/>
</dbReference>
<keyword evidence="3" id="KW-1185">Reference proteome</keyword>
<sequence length="256" mass="29955">MTPSAERIPNPMSPKSARRVSKMTVEKIRMSANKYDFFEEIEDSECPEIQQRNEKDIVDKFVKNQRQPSLEVSMTWNTVIFKYFKDQWEEKWKIDCPEMEDVYDEVNGIAQSVCNKDMQKDVKRFITDEKLSICAVVETHIKEKQIKKICELVFGNWNWCSNMKESAKGCRIIIGWNEEDVSVMLVHSTNTGRERKVLWNTLKRYKSIVNDSPWVLMGDWNVSLHIEVHSGGGSCKTSDMIDFQECLNHIEVEDIN</sequence>